<protein>
    <submittedName>
        <fullName evidence="7">NaTx</fullName>
    </submittedName>
</protein>
<dbReference type="SUPFAM" id="SSF57095">
    <property type="entry name" value="Scorpion toxin-like"/>
    <property type="match status" value="1"/>
</dbReference>
<evidence type="ECO:0000256" key="3">
    <source>
        <dbReference type="ARBA" id="ARBA00022656"/>
    </source>
</evidence>
<evidence type="ECO:0000256" key="2">
    <source>
        <dbReference type="ARBA" id="ARBA00022525"/>
    </source>
</evidence>
<dbReference type="SMART" id="SM00505">
    <property type="entry name" value="Knot1"/>
    <property type="match status" value="1"/>
</dbReference>
<keyword evidence="4" id="KW-1015">Disulfide bond</keyword>
<feature type="signal peptide" evidence="5">
    <location>
        <begin position="1"/>
        <end position="18"/>
    </location>
</feature>
<evidence type="ECO:0000256" key="5">
    <source>
        <dbReference type="SAM" id="SignalP"/>
    </source>
</evidence>
<dbReference type="GO" id="GO:0005576">
    <property type="term" value="C:extracellular region"/>
    <property type="evidence" value="ECO:0007669"/>
    <property type="project" value="UniProtKB-SubCell"/>
</dbReference>
<evidence type="ECO:0000313" key="7">
    <source>
        <dbReference type="EMBL" id="MBW20220.1"/>
    </source>
</evidence>
<dbReference type="InterPro" id="IPR002061">
    <property type="entry name" value="Scorpion_toxinL/defensin"/>
</dbReference>
<proteinExistence type="predicted"/>
<dbReference type="GO" id="GO:0019871">
    <property type="term" value="F:sodium channel inhibitor activity"/>
    <property type="evidence" value="ECO:0007669"/>
    <property type="project" value="InterPro"/>
</dbReference>
<keyword evidence="2" id="KW-0964">Secreted</keyword>
<name>A0A2I9LPA7_9SCOR</name>
<feature type="domain" description="LCN-type CS-alpha/beta" evidence="6">
    <location>
        <begin position="19"/>
        <end position="81"/>
    </location>
</feature>
<dbReference type="GO" id="GO:0006952">
    <property type="term" value="P:defense response"/>
    <property type="evidence" value="ECO:0007669"/>
    <property type="project" value="InterPro"/>
</dbReference>
<organism evidence="7">
    <name type="scientific">Centruroides hentzi</name>
    <dbReference type="NCBI Taxonomy" id="88313"/>
    <lineage>
        <taxon>Eukaryota</taxon>
        <taxon>Metazoa</taxon>
        <taxon>Ecdysozoa</taxon>
        <taxon>Arthropoda</taxon>
        <taxon>Chelicerata</taxon>
        <taxon>Arachnida</taxon>
        <taxon>Scorpiones</taxon>
        <taxon>Buthida</taxon>
        <taxon>Buthoidea</taxon>
        <taxon>Buthidae</taxon>
        <taxon>Centruroides</taxon>
    </lineage>
</organism>
<evidence type="ECO:0000259" key="6">
    <source>
        <dbReference type="PROSITE" id="PS51863"/>
    </source>
</evidence>
<dbReference type="AlphaFoldDB" id="A0A2I9LPA7"/>
<sequence length="82" mass="8974">MKTFLFALCLVLIGLVYAKDGYLVIQETGCKVSCMTDSYCNNECTSPNYKGKSGSCSWLACWCEGLPEDAKVYPLPGKKCGK</sequence>
<dbReference type="Pfam" id="PF00537">
    <property type="entry name" value="Toxin_3"/>
    <property type="match status" value="1"/>
</dbReference>
<accession>A0A2I9LPA7</accession>
<dbReference type="InterPro" id="IPR018218">
    <property type="entry name" value="Scorpion_toxinL"/>
</dbReference>
<evidence type="ECO:0000256" key="1">
    <source>
        <dbReference type="ARBA" id="ARBA00004613"/>
    </source>
</evidence>
<dbReference type="InterPro" id="IPR003614">
    <property type="entry name" value="Knottins"/>
</dbReference>
<dbReference type="GO" id="GO:0090729">
    <property type="term" value="F:toxin activity"/>
    <property type="evidence" value="ECO:0007669"/>
    <property type="project" value="UniProtKB-KW"/>
</dbReference>
<feature type="chain" id="PRO_5014460662" evidence="5">
    <location>
        <begin position="19"/>
        <end position="82"/>
    </location>
</feature>
<dbReference type="EMBL" id="GFWZ01000230">
    <property type="protein sequence ID" value="MBW20220.1"/>
    <property type="molecule type" value="Transcribed_RNA"/>
</dbReference>
<comment type="subcellular location">
    <subcellularLocation>
        <location evidence="1">Secreted</location>
    </subcellularLocation>
</comment>
<dbReference type="InterPro" id="IPR044062">
    <property type="entry name" value="LCN-type_CS_alpha_beta_dom"/>
</dbReference>
<reference evidence="7" key="1">
    <citation type="journal article" date="2017" name="Toxicon">
        <title>Venom-gland transcriptomics and venom proteomics of the Hentz striped scorpion (Centruroides hentzi; Buthidae) reveal high toxin diversity in a harmless member of a lethal family.</title>
        <authorList>
            <person name="Ward M.J."/>
            <person name="Ellsworth S.A."/>
            <person name="Rokyta D.R."/>
        </authorList>
    </citation>
    <scope>NUCLEOTIDE SEQUENCE</scope>
    <source>
        <tissue evidence="7">Venom gland</tissue>
    </source>
</reference>
<dbReference type="PROSITE" id="PS51863">
    <property type="entry name" value="LCN_CSAB"/>
    <property type="match status" value="1"/>
</dbReference>
<evidence type="ECO:0000256" key="4">
    <source>
        <dbReference type="ARBA" id="ARBA00023157"/>
    </source>
</evidence>
<keyword evidence="5" id="KW-0732">Signal</keyword>
<dbReference type="PRINTS" id="PR00285">
    <property type="entry name" value="SCORPNTOXIN"/>
</dbReference>
<keyword evidence="3" id="KW-0800">Toxin</keyword>
<dbReference type="InterPro" id="IPR036574">
    <property type="entry name" value="Scorpion_toxin-like_sf"/>
</dbReference>
<dbReference type="CDD" id="cd23106">
    <property type="entry name" value="neurotoxins_LC_scorpion"/>
    <property type="match status" value="1"/>
</dbReference>
<dbReference type="Gene3D" id="3.30.30.10">
    <property type="entry name" value="Knottin, scorpion toxin-like"/>
    <property type="match status" value="1"/>
</dbReference>